<feature type="coiled-coil region" evidence="1">
    <location>
        <begin position="69"/>
        <end position="96"/>
    </location>
</feature>
<feature type="compositionally biased region" description="Basic and acidic residues" evidence="2">
    <location>
        <begin position="20"/>
        <end position="33"/>
    </location>
</feature>
<gene>
    <name evidence="4" type="ORF">CYCCA115_LOCUS8462</name>
</gene>
<feature type="transmembrane region" description="Helical" evidence="3">
    <location>
        <begin position="39"/>
        <end position="59"/>
    </location>
</feature>
<proteinExistence type="predicted"/>
<keyword evidence="3" id="KW-1133">Transmembrane helix</keyword>
<accession>A0AAD2CR48</accession>
<evidence type="ECO:0000313" key="4">
    <source>
        <dbReference type="EMBL" id="CAJ1943481.1"/>
    </source>
</evidence>
<reference evidence="4" key="1">
    <citation type="submission" date="2023-08" db="EMBL/GenBank/DDBJ databases">
        <authorList>
            <person name="Audoor S."/>
            <person name="Bilcke G."/>
        </authorList>
    </citation>
    <scope>NUCLEOTIDE SEQUENCE</scope>
</reference>
<keyword evidence="5" id="KW-1185">Reference proteome</keyword>
<name>A0AAD2CR48_9STRA</name>
<dbReference type="AlphaFoldDB" id="A0AAD2CR48"/>
<keyword evidence="1" id="KW-0175">Coiled coil</keyword>
<evidence type="ECO:0000256" key="1">
    <source>
        <dbReference type="SAM" id="Coils"/>
    </source>
</evidence>
<keyword evidence="3" id="KW-0812">Transmembrane</keyword>
<keyword evidence="3" id="KW-0472">Membrane</keyword>
<dbReference type="Proteomes" id="UP001295423">
    <property type="component" value="Unassembled WGS sequence"/>
</dbReference>
<feature type="compositionally biased region" description="Polar residues" evidence="2">
    <location>
        <begin position="1"/>
        <end position="19"/>
    </location>
</feature>
<feature type="region of interest" description="Disordered" evidence="2">
    <location>
        <begin position="1"/>
        <end position="36"/>
    </location>
</feature>
<protein>
    <submittedName>
        <fullName evidence="4">Uncharacterized protein</fullName>
    </submittedName>
</protein>
<comment type="caution">
    <text evidence="4">The sequence shown here is derived from an EMBL/GenBank/DDBJ whole genome shotgun (WGS) entry which is preliminary data.</text>
</comment>
<evidence type="ECO:0000313" key="5">
    <source>
        <dbReference type="Proteomes" id="UP001295423"/>
    </source>
</evidence>
<evidence type="ECO:0000256" key="2">
    <source>
        <dbReference type="SAM" id="MobiDB-lite"/>
    </source>
</evidence>
<dbReference type="EMBL" id="CAKOGP040001113">
    <property type="protein sequence ID" value="CAJ1943481.1"/>
    <property type="molecule type" value="Genomic_DNA"/>
</dbReference>
<sequence length="118" mass="13299">MSHHVSSMNIIDSSASNDHSTTKNEDKENTKNDTKHHRIAFKSVAMKFIVAVLLIGFVIDLQGSILTENNRLKAENKALHDKNNSLRTKNEVLEIEVALAWQMMWGNMTGRAKRLGLV</sequence>
<organism evidence="4 5">
    <name type="scientific">Cylindrotheca closterium</name>
    <dbReference type="NCBI Taxonomy" id="2856"/>
    <lineage>
        <taxon>Eukaryota</taxon>
        <taxon>Sar</taxon>
        <taxon>Stramenopiles</taxon>
        <taxon>Ochrophyta</taxon>
        <taxon>Bacillariophyta</taxon>
        <taxon>Bacillariophyceae</taxon>
        <taxon>Bacillariophycidae</taxon>
        <taxon>Bacillariales</taxon>
        <taxon>Bacillariaceae</taxon>
        <taxon>Cylindrotheca</taxon>
    </lineage>
</organism>
<evidence type="ECO:0000256" key="3">
    <source>
        <dbReference type="SAM" id="Phobius"/>
    </source>
</evidence>